<dbReference type="GO" id="GO:0016491">
    <property type="term" value="F:oxidoreductase activity"/>
    <property type="evidence" value="ECO:0007669"/>
    <property type="project" value="UniProtKB-KW"/>
</dbReference>
<evidence type="ECO:0000256" key="3">
    <source>
        <dbReference type="ARBA" id="ARBA00023052"/>
    </source>
</evidence>
<dbReference type="Gene3D" id="3.40.50.920">
    <property type="match status" value="1"/>
</dbReference>
<dbReference type="EMBL" id="AZJT01000046">
    <property type="protein sequence ID" value="ETW89568.1"/>
    <property type="molecule type" value="Genomic_DNA"/>
</dbReference>
<keyword evidence="3" id="KW-0786">Thiamine pyrophosphate</keyword>
<dbReference type="Pfam" id="PF02780">
    <property type="entry name" value="Transketolase_C"/>
    <property type="match status" value="1"/>
</dbReference>
<dbReference type="NCBIfam" id="NF006667">
    <property type="entry name" value="PRK09212.1"/>
    <property type="match status" value="1"/>
</dbReference>
<sequence>MSNTSMSETKLMALREAVNLAMSEEMRKDPDIFLMGEDVGIYGGDFGTSVGMLAEFGEKRVKDTPISEAAIAGAAVGAAITGLRPIVDLTFMDFITIALDAIVNNGAKNNYMFGGGLKTPVTFRVASGSGIGSAAQHSQSLESWLTHIPGIKVVAPGNANDAKGLLKSSIQDNNIVIFMEPKALYGKKEEVTQDPDFYIPLGKGEIKREGTDLTIVTYGRMLERVLKAAEEVAEQGINVEVVDPRTLVPLDKELIFESVKKTGKLMLVNDAYKTGGFIGEIAAMVTESEAFDYLDHPIVRLASEDVPVPYARVLEQAVLPDVEKIKAAIIKMANKGN</sequence>
<evidence type="ECO:0000256" key="1">
    <source>
        <dbReference type="ARBA" id="ARBA00001964"/>
    </source>
</evidence>
<dbReference type="PANTHER" id="PTHR43257">
    <property type="entry name" value="PYRUVATE DEHYDROGENASE E1 COMPONENT BETA SUBUNIT"/>
    <property type="match status" value="1"/>
</dbReference>
<reference evidence="6" key="1">
    <citation type="submission" date="2013-12" db="EMBL/GenBank/DDBJ databases">
        <title>Genome sequences of Streptococcus thermophilus strains MTH17CL396 and M17PTZA496 isolated from Fontina cheese in Valle d'Aosta region (Italy).</title>
        <authorList>
            <person name="Treu L."/>
            <person name="Giacomini A."/>
            <person name="Corich V."/>
            <person name="Vendramin V."/>
            <person name="Bovo B."/>
        </authorList>
    </citation>
    <scope>NUCLEOTIDE SEQUENCE [LARGE SCALE GENOMIC DNA]</scope>
    <source>
        <strain evidence="6">M17PTZA496</strain>
    </source>
</reference>
<dbReference type="FunFam" id="3.40.50.970:FF:000001">
    <property type="entry name" value="Pyruvate dehydrogenase E1 beta subunit"/>
    <property type="match status" value="1"/>
</dbReference>
<protein>
    <submittedName>
        <fullName evidence="5">TPP-dependent acetoin dehydrogenase complex, E1 protein subunit beta</fullName>
    </submittedName>
</protein>
<dbReference type="SMART" id="SM00861">
    <property type="entry name" value="Transket_pyr"/>
    <property type="match status" value="1"/>
</dbReference>
<dbReference type="Gene3D" id="3.40.50.970">
    <property type="match status" value="1"/>
</dbReference>
<dbReference type="CDD" id="cd07036">
    <property type="entry name" value="TPP_PYR_E1-PDHc-beta_like"/>
    <property type="match status" value="1"/>
</dbReference>
<evidence type="ECO:0000259" key="4">
    <source>
        <dbReference type="SMART" id="SM00861"/>
    </source>
</evidence>
<proteinExistence type="predicted"/>
<dbReference type="InterPro" id="IPR009014">
    <property type="entry name" value="Transketo_C/PFOR_II"/>
</dbReference>
<dbReference type="InterPro" id="IPR029061">
    <property type="entry name" value="THDP-binding"/>
</dbReference>
<accession>A0A0E2QHF9</accession>
<organism evidence="5 6">
    <name type="scientific">Streptococcus thermophilus M17PTZA496</name>
    <dbReference type="NCBI Taxonomy" id="1433289"/>
    <lineage>
        <taxon>Bacteria</taxon>
        <taxon>Bacillati</taxon>
        <taxon>Bacillota</taxon>
        <taxon>Bacilli</taxon>
        <taxon>Lactobacillales</taxon>
        <taxon>Streptococcaceae</taxon>
        <taxon>Streptococcus</taxon>
    </lineage>
</organism>
<gene>
    <name evidence="5" type="ORF">X841_05955</name>
</gene>
<dbReference type="SUPFAM" id="SSF52922">
    <property type="entry name" value="TK C-terminal domain-like"/>
    <property type="match status" value="1"/>
</dbReference>
<dbReference type="Proteomes" id="UP000024559">
    <property type="component" value="Chromosome"/>
</dbReference>
<dbReference type="HOGENOM" id="CLU_012907_1_1_9"/>
<comment type="caution">
    <text evidence="5">The sequence shown here is derived from an EMBL/GenBank/DDBJ whole genome shotgun (WGS) entry which is preliminary data.</text>
</comment>
<dbReference type="FunFam" id="3.40.50.920:FF:000001">
    <property type="entry name" value="Pyruvate dehydrogenase E1 beta subunit"/>
    <property type="match status" value="1"/>
</dbReference>
<dbReference type="AlphaFoldDB" id="A0A0E2QHF9"/>
<comment type="cofactor">
    <cofactor evidence="1">
        <name>thiamine diphosphate</name>
        <dbReference type="ChEBI" id="CHEBI:58937"/>
    </cofactor>
</comment>
<evidence type="ECO:0000313" key="6">
    <source>
        <dbReference type="Proteomes" id="UP000024559"/>
    </source>
</evidence>
<dbReference type="PANTHER" id="PTHR43257:SF2">
    <property type="entry name" value="PYRUVATE DEHYDROGENASE E1 COMPONENT SUBUNIT BETA"/>
    <property type="match status" value="1"/>
</dbReference>
<dbReference type="SUPFAM" id="SSF52518">
    <property type="entry name" value="Thiamin diphosphate-binding fold (THDP-binding)"/>
    <property type="match status" value="1"/>
</dbReference>
<dbReference type="Pfam" id="PF02779">
    <property type="entry name" value="Transket_pyr"/>
    <property type="match status" value="1"/>
</dbReference>
<dbReference type="InterPro" id="IPR005475">
    <property type="entry name" value="Transketolase-like_Pyr-bd"/>
</dbReference>
<feature type="domain" description="Transketolase-like pyrimidine-binding" evidence="4">
    <location>
        <begin position="12"/>
        <end position="187"/>
    </location>
</feature>
<name>A0A0E2QHF9_STRTR</name>
<evidence type="ECO:0000256" key="2">
    <source>
        <dbReference type="ARBA" id="ARBA00023002"/>
    </source>
</evidence>
<dbReference type="PATRIC" id="fig|1433289.7.peg.1220"/>
<keyword evidence="2" id="KW-0560">Oxidoreductase</keyword>
<dbReference type="InterPro" id="IPR033248">
    <property type="entry name" value="Transketolase_C"/>
</dbReference>
<evidence type="ECO:0000313" key="5">
    <source>
        <dbReference type="EMBL" id="ETW89568.1"/>
    </source>
</evidence>